<organism evidence="2 3">
    <name type="scientific">Dreissena polymorpha</name>
    <name type="common">Zebra mussel</name>
    <name type="synonym">Mytilus polymorpha</name>
    <dbReference type="NCBI Taxonomy" id="45954"/>
    <lineage>
        <taxon>Eukaryota</taxon>
        <taxon>Metazoa</taxon>
        <taxon>Spiralia</taxon>
        <taxon>Lophotrochozoa</taxon>
        <taxon>Mollusca</taxon>
        <taxon>Bivalvia</taxon>
        <taxon>Autobranchia</taxon>
        <taxon>Heteroconchia</taxon>
        <taxon>Euheterodonta</taxon>
        <taxon>Imparidentia</taxon>
        <taxon>Neoheterodontei</taxon>
        <taxon>Myida</taxon>
        <taxon>Dreissenoidea</taxon>
        <taxon>Dreissenidae</taxon>
        <taxon>Dreissena</taxon>
    </lineage>
</organism>
<evidence type="ECO:0000256" key="1">
    <source>
        <dbReference type="SAM" id="MobiDB-lite"/>
    </source>
</evidence>
<sequence length="130" mass="14061">MATYVKDRASRIEIHNSHLTSVPGQQLERARSDRGESRPQKIFSPLSLSPSSRTASSLLRLLSSPRCSGLVNRCLSSRARYPDLPEVPSEEGREQWDSGLTSGETIRGGPGAGPLIAYVCSPKNIEGVAL</sequence>
<dbReference type="AlphaFoldDB" id="A0A9D4BL35"/>
<dbReference type="EMBL" id="JAIWYP010000016">
    <property type="protein sequence ID" value="KAH3697178.1"/>
    <property type="molecule type" value="Genomic_DNA"/>
</dbReference>
<reference evidence="2" key="1">
    <citation type="journal article" date="2019" name="bioRxiv">
        <title>The Genome of the Zebra Mussel, Dreissena polymorpha: A Resource for Invasive Species Research.</title>
        <authorList>
            <person name="McCartney M.A."/>
            <person name="Auch B."/>
            <person name="Kono T."/>
            <person name="Mallez S."/>
            <person name="Zhang Y."/>
            <person name="Obille A."/>
            <person name="Becker A."/>
            <person name="Abrahante J.E."/>
            <person name="Garbe J."/>
            <person name="Badalamenti J.P."/>
            <person name="Herman A."/>
            <person name="Mangelson H."/>
            <person name="Liachko I."/>
            <person name="Sullivan S."/>
            <person name="Sone E.D."/>
            <person name="Koren S."/>
            <person name="Silverstein K.A.T."/>
            <person name="Beckman K.B."/>
            <person name="Gohl D.M."/>
        </authorList>
    </citation>
    <scope>NUCLEOTIDE SEQUENCE</scope>
    <source>
        <strain evidence="2">Duluth1</strain>
        <tissue evidence="2">Whole animal</tissue>
    </source>
</reference>
<feature type="region of interest" description="Disordered" evidence="1">
    <location>
        <begin position="81"/>
        <end position="109"/>
    </location>
</feature>
<evidence type="ECO:0000313" key="3">
    <source>
        <dbReference type="Proteomes" id="UP000828390"/>
    </source>
</evidence>
<feature type="compositionally biased region" description="Basic and acidic residues" evidence="1">
    <location>
        <begin position="28"/>
        <end position="39"/>
    </location>
</feature>
<feature type="compositionally biased region" description="Low complexity" evidence="1">
    <location>
        <begin position="44"/>
        <end position="53"/>
    </location>
</feature>
<protein>
    <submittedName>
        <fullName evidence="2">Uncharacterized protein</fullName>
    </submittedName>
</protein>
<comment type="caution">
    <text evidence="2">The sequence shown here is derived from an EMBL/GenBank/DDBJ whole genome shotgun (WGS) entry which is preliminary data.</text>
</comment>
<accession>A0A9D4BL35</accession>
<feature type="region of interest" description="Disordered" evidence="1">
    <location>
        <begin position="17"/>
        <end position="53"/>
    </location>
</feature>
<evidence type="ECO:0000313" key="2">
    <source>
        <dbReference type="EMBL" id="KAH3697178.1"/>
    </source>
</evidence>
<name>A0A9D4BL35_DREPO</name>
<dbReference type="Proteomes" id="UP000828390">
    <property type="component" value="Unassembled WGS sequence"/>
</dbReference>
<proteinExistence type="predicted"/>
<reference evidence="2" key="2">
    <citation type="submission" date="2020-11" db="EMBL/GenBank/DDBJ databases">
        <authorList>
            <person name="McCartney M.A."/>
            <person name="Auch B."/>
            <person name="Kono T."/>
            <person name="Mallez S."/>
            <person name="Becker A."/>
            <person name="Gohl D.M."/>
            <person name="Silverstein K.A.T."/>
            <person name="Koren S."/>
            <person name="Bechman K.B."/>
            <person name="Herman A."/>
            <person name="Abrahante J.E."/>
            <person name="Garbe J."/>
        </authorList>
    </citation>
    <scope>NUCLEOTIDE SEQUENCE</scope>
    <source>
        <strain evidence="2">Duluth1</strain>
        <tissue evidence="2">Whole animal</tissue>
    </source>
</reference>
<gene>
    <name evidence="2" type="ORF">DPMN_084667</name>
</gene>
<keyword evidence="3" id="KW-1185">Reference proteome</keyword>